<keyword evidence="2" id="KW-0812">Transmembrane</keyword>
<feature type="region of interest" description="Disordered" evidence="1">
    <location>
        <begin position="1"/>
        <end position="26"/>
    </location>
</feature>
<reference evidence="3 4" key="1">
    <citation type="submission" date="2021-01" db="EMBL/GenBank/DDBJ databases">
        <title>Sequencing the genomes of 1000 actinobacteria strains.</title>
        <authorList>
            <person name="Klenk H.-P."/>
        </authorList>
    </citation>
    <scope>NUCLEOTIDE SEQUENCE [LARGE SCALE GENOMIC DNA]</scope>
    <source>
        <strain evidence="3 4">DSM 46000</strain>
    </source>
</reference>
<organism evidence="3 4">
    <name type="scientific">Oerskovia jenensis</name>
    <dbReference type="NCBI Taxonomy" id="162169"/>
    <lineage>
        <taxon>Bacteria</taxon>
        <taxon>Bacillati</taxon>
        <taxon>Actinomycetota</taxon>
        <taxon>Actinomycetes</taxon>
        <taxon>Micrococcales</taxon>
        <taxon>Cellulomonadaceae</taxon>
        <taxon>Oerskovia</taxon>
    </lineage>
</organism>
<dbReference type="EMBL" id="JAFBBO010000001">
    <property type="protein sequence ID" value="MBM7478195.1"/>
    <property type="molecule type" value="Genomic_DNA"/>
</dbReference>
<evidence type="ECO:0000256" key="1">
    <source>
        <dbReference type="SAM" id="MobiDB-lite"/>
    </source>
</evidence>
<dbReference type="Proteomes" id="UP000698059">
    <property type="component" value="Unassembled WGS sequence"/>
</dbReference>
<evidence type="ECO:0000313" key="3">
    <source>
        <dbReference type="EMBL" id="MBM7478195.1"/>
    </source>
</evidence>
<evidence type="ECO:0000256" key="2">
    <source>
        <dbReference type="SAM" id="Phobius"/>
    </source>
</evidence>
<protein>
    <submittedName>
        <fullName evidence="3">Uncharacterized protein</fullName>
    </submittedName>
</protein>
<dbReference type="RefSeq" id="WP_205306327.1">
    <property type="nucleotide sequence ID" value="NZ_BAAAVF010000018.1"/>
</dbReference>
<comment type="caution">
    <text evidence="3">The sequence shown here is derived from an EMBL/GenBank/DDBJ whole genome shotgun (WGS) entry which is preliminary data.</text>
</comment>
<proteinExistence type="predicted"/>
<keyword evidence="2" id="KW-1133">Transmembrane helix</keyword>
<keyword evidence="4" id="KW-1185">Reference proteome</keyword>
<gene>
    <name evidence="3" type="ORF">JOD49_001115</name>
</gene>
<keyword evidence="2" id="KW-0472">Membrane</keyword>
<feature type="compositionally biased region" description="Polar residues" evidence="1">
    <location>
        <begin position="1"/>
        <end position="19"/>
    </location>
</feature>
<sequence length="232" mass="24005">MVRVGDSTSEVNGSGTSASADARPRGAGERHRTAIALVVSLVLVAVLIGVAAVVIGLVVPNGRDRGIDLEATARRDEFLDTLRAIPGVVYVVEPTDRVRTGGYGDAPSETVEVTVSGTPAELDGVFAALCGYGGGESGKGVDYVFDVATDVVPLSLRCEDPALAGRLTALVDLARGVPPSVDESVRIAVSGADVSVSARPAPEAMPEAWRWVSPWTTGVLELGLTPVRVWFG</sequence>
<accession>A0ABS2LCP8</accession>
<evidence type="ECO:0000313" key="4">
    <source>
        <dbReference type="Proteomes" id="UP000698059"/>
    </source>
</evidence>
<name>A0ABS2LCP8_9CELL</name>
<feature type="transmembrane region" description="Helical" evidence="2">
    <location>
        <begin position="34"/>
        <end position="59"/>
    </location>
</feature>